<organism evidence="2 3">
    <name type="scientific">Anoxybacteroides tepidamans</name>
    <dbReference type="NCBI Taxonomy" id="265948"/>
    <lineage>
        <taxon>Bacteria</taxon>
        <taxon>Bacillati</taxon>
        <taxon>Bacillota</taxon>
        <taxon>Bacilli</taxon>
        <taxon>Bacillales</taxon>
        <taxon>Anoxybacillaceae</taxon>
        <taxon>Anoxybacteroides</taxon>
    </lineage>
</organism>
<dbReference type="AlphaFoldDB" id="A0A7W8IPQ0"/>
<protein>
    <submittedName>
        <fullName evidence="2">HD-GYP domain-containing protein (C-di-GMP phosphodiesterase class II)</fullName>
    </submittedName>
</protein>
<evidence type="ECO:0000313" key="3">
    <source>
        <dbReference type="Proteomes" id="UP000520011"/>
    </source>
</evidence>
<comment type="caution">
    <text evidence="2">The sequence shown here is derived from an EMBL/GenBank/DDBJ whole genome shotgun (WGS) entry which is preliminary data.</text>
</comment>
<dbReference type="InterPro" id="IPR037522">
    <property type="entry name" value="HD_GYP_dom"/>
</dbReference>
<reference evidence="2 3" key="1">
    <citation type="submission" date="2020-08" db="EMBL/GenBank/DDBJ databases">
        <title>Genomic Encyclopedia of Type Strains, Phase IV (KMG-IV): sequencing the most valuable type-strain genomes for metagenomic binning, comparative biology and taxonomic classification.</title>
        <authorList>
            <person name="Goeker M."/>
        </authorList>
    </citation>
    <scope>NUCLEOTIDE SEQUENCE [LARGE SCALE GENOMIC DNA]</scope>
    <source>
        <strain evidence="2 3">DSM 16325</strain>
    </source>
</reference>
<name>A0A7W8IPQ0_9BACL</name>
<evidence type="ECO:0000313" key="2">
    <source>
        <dbReference type="EMBL" id="MBB5324332.1"/>
    </source>
</evidence>
<dbReference type="SUPFAM" id="SSF109604">
    <property type="entry name" value="HD-domain/PDEase-like"/>
    <property type="match status" value="1"/>
</dbReference>
<sequence length="395" mass="47001">MMANDLVYQVKTMRELRVDDIVLHPIYRPDGLLFVKKYKKLTESVIKHIKKHFPLDYPLLVVESEEQLQQFLQFKQENEEEIYEQFQKLLTVHQKYMHIPLSMEMYDEQLVKRKKETKDKQEEFFKRIHPNVFMPMWRIFEQTFDSLRMLQRMKRLNEQLNDIISKDEAIFALFNRMYHYHDVLVVHSLNTMCLSLMIGVALELSDEEIIDLALAALFADIGFTEVPKEEFVHYLNSGKRNQELIKEHLRLSVEVISTSPHCRRKSIVYGILDHHEEYGGTGFPNKKQKEQIHLFGRIIAIAQLYDELVGGYVKEESRLSFEALEEVWKQGGAKMDPNIIRIFVDKSRIYKVGEWVRLPNNELAQVIGFKDYMRYPLHPIVKKRNGEIYDFSIRL</sequence>
<keyword evidence="3" id="KW-1185">Reference proteome</keyword>
<dbReference type="InterPro" id="IPR003607">
    <property type="entry name" value="HD/PDEase_dom"/>
</dbReference>
<dbReference type="PROSITE" id="PS51832">
    <property type="entry name" value="HD_GYP"/>
    <property type="match status" value="1"/>
</dbReference>
<dbReference type="Proteomes" id="UP000520011">
    <property type="component" value="Unassembled WGS sequence"/>
</dbReference>
<dbReference type="PANTHER" id="PTHR43155">
    <property type="entry name" value="CYCLIC DI-GMP PHOSPHODIESTERASE PA4108-RELATED"/>
    <property type="match status" value="1"/>
</dbReference>
<dbReference type="Pfam" id="PF13487">
    <property type="entry name" value="HD_5"/>
    <property type="match status" value="1"/>
</dbReference>
<dbReference type="EMBL" id="JACHEP010000005">
    <property type="protein sequence ID" value="MBB5324332.1"/>
    <property type="molecule type" value="Genomic_DNA"/>
</dbReference>
<dbReference type="CDD" id="cd00077">
    <property type="entry name" value="HDc"/>
    <property type="match status" value="1"/>
</dbReference>
<feature type="domain" description="HD-GYP" evidence="1">
    <location>
        <begin position="162"/>
        <end position="359"/>
    </location>
</feature>
<accession>A0A7W8IPQ0</accession>
<gene>
    <name evidence="2" type="ORF">HNQ34_001425</name>
</gene>
<proteinExistence type="predicted"/>
<dbReference type="PANTHER" id="PTHR43155:SF2">
    <property type="entry name" value="CYCLIC DI-GMP PHOSPHODIESTERASE PA4108"/>
    <property type="match status" value="1"/>
</dbReference>
<dbReference type="Gene3D" id="1.10.3210.10">
    <property type="entry name" value="Hypothetical protein af1432"/>
    <property type="match status" value="1"/>
</dbReference>
<evidence type="ECO:0000259" key="1">
    <source>
        <dbReference type="PROSITE" id="PS51832"/>
    </source>
</evidence>